<dbReference type="PANTHER" id="PTHR37067">
    <property type="entry name" value="PX DOMAIN-CONTAINING PROTEIN"/>
    <property type="match status" value="1"/>
</dbReference>
<name>A0A176VJ75_MARPO</name>
<comment type="caution">
    <text evidence="1">The sequence shown here is derived from an EMBL/GenBank/DDBJ whole genome shotgun (WGS) entry which is preliminary data.</text>
</comment>
<gene>
    <name evidence="1" type="ORF">AXG93_154s1010</name>
</gene>
<dbReference type="PANTHER" id="PTHR37067:SF3">
    <property type="entry name" value="PX DOMAIN-CONTAINING PROTEIN"/>
    <property type="match status" value="1"/>
</dbReference>
<evidence type="ECO:0000313" key="1">
    <source>
        <dbReference type="EMBL" id="OAE20627.1"/>
    </source>
</evidence>
<dbReference type="EMBL" id="LVLJ01003591">
    <property type="protein sequence ID" value="OAE20627.1"/>
    <property type="molecule type" value="Genomic_DNA"/>
</dbReference>
<sequence length="222" mass="25307">MIEKESNPDAFNAFFEQSKLRAFFFKKSEVNGDVYYSIHKKIVEIIIRDMLFDENKLISGDIAMKAFVPVTNESEEIIFYTVHIKNKLQFNYVIELLSTVLSFRQISKVVKSNRENLGTAAKVGCISPGEASNFSRLTCVIGLQAMVEIMRSCWALSIGADESNDKGLASVMPTSSRVEADFFFMNFCKDEYSSNLSDYSLERIMFECQLKQLDFPMGCIYD</sequence>
<evidence type="ECO:0000313" key="2">
    <source>
        <dbReference type="Proteomes" id="UP000077202"/>
    </source>
</evidence>
<dbReference type="AlphaFoldDB" id="A0A176VJ75"/>
<protein>
    <submittedName>
        <fullName evidence="1">Uncharacterized protein</fullName>
    </submittedName>
</protein>
<reference evidence="1" key="1">
    <citation type="submission" date="2016-03" db="EMBL/GenBank/DDBJ databases">
        <title>Mechanisms controlling the formation of the plant cell surface in tip-growing cells are functionally conserved among land plants.</title>
        <authorList>
            <person name="Honkanen S."/>
            <person name="Jones V.A."/>
            <person name="Morieri G."/>
            <person name="Champion C."/>
            <person name="Hetherington A.J."/>
            <person name="Kelly S."/>
            <person name="Saint-Marcoux D."/>
            <person name="Proust H."/>
            <person name="Prescott H."/>
            <person name="Dolan L."/>
        </authorList>
    </citation>
    <scope>NUCLEOTIDE SEQUENCE [LARGE SCALE GENOMIC DNA]</scope>
    <source>
        <tissue evidence="1">Whole gametophyte</tissue>
    </source>
</reference>
<proteinExistence type="predicted"/>
<organism evidence="1 2">
    <name type="scientific">Marchantia polymorpha subsp. ruderalis</name>
    <dbReference type="NCBI Taxonomy" id="1480154"/>
    <lineage>
        <taxon>Eukaryota</taxon>
        <taxon>Viridiplantae</taxon>
        <taxon>Streptophyta</taxon>
        <taxon>Embryophyta</taxon>
        <taxon>Marchantiophyta</taxon>
        <taxon>Marchantiopsida</taxon>
        <taxon>Marchantiidae</taxon>
        <taxon>Marchantiales</taxon>
        <taxon>Marchantiaceae</taxon>
        <taxon>Marchantia</taxon>
    </lineage>
</organism>
<dbReference type="Proteomes" id="UP000077202">
    <property type="component" value="Unassembled WGS sequence"/>
</dbReference>
<keyword evidence="2" id="KW-1185">Reference proteome</keyword>
<accession>A0A176VJ75</accession>